<keyword evidence="7" id="KW-0648">Protein biosynthesis</keyword>
<name>A0A2T9ZHX5_9FUNG</name>
<dbReference type="Pfam" id="PF03129">
    <property type="entry name" value="HGTP_anticodon"/>
    <property type="match status" value="1"/>
</dbReference>
<dbReference type="AlphaFoldDB" id="A0A2T9ZHX5"/>
<keyword evidence="10" id="KW-0030">Aminoacyl-tRNA synthetase</keyword>
<dbReference type="Gene3D" id="3.30.930.10">
    <property type="entry name" value="Bira Bifunctional Protein, Domain 2"/>
    <property type="match status" value="1"/>
</dbReference>
<feature type="region of interest" description="Disordered" evidence="13">
    <location>
        <begin position="35"/>
        <end position="65"/>
    </location>
</feature>
<dbReference type="OrthoDB" id="5423599at2759"/>
<evidence type="ECO:0000256" key="1">
    <source>
        <dbReference type="ARBA" id="ARBA00004305"/>
    </source>
</evidence>
<dbReference type="EMBL" id="MBFS01000152">
    <property type="protein sequence ID" value="PVV04181.1"/>
    <property type="molecule type" value="Genomic_DNA"/>
</dbReference>
<dbReference type="EC" id="6.1.1.3" evidence="3"/>
<comment type="similarity">
    <text evidence="2">Belongs to the class-II aminoacyl-tRNA synthetase family.</text>
</comment>
<evidence type="ECO:0000256" key="4">
    <source>
        <dbReference type="ARBA" id="ARBA00022598"/>
    </source>
</evidence>
<evidence type="ECO:0000256" key="8">
    <source>
        <dbReference type="ARBA" id="ARBA00022946"/>
    </source>
</evidence>
<keyword evidence="6" id="KW-0067">ATP-binding</keyword>
<evidence type="ECO:0000256" key="3">
    <source>
        <dbReference type="ARBA" id="ARBA00013163"/>
    </source>
</evidence>
<dbReference type="InterPro" id="IPR036621">
    <property type="entry name" value="Anticodon-bd_dom_sf"/>
</dbReference>
<dbReference type="SUPFAM" id="SSF52954">
    <property type="entry name" value="Class II aaRS ABD-related"/>
    <property type="match status" value="1"/>
</dbReference>
<evidence type="ECO:0000256" key="10">
    <source>
        <dbReference type="ARBA" id="ARBA00023146"/>
    </source>
</evidence>
<evidence type="ECO:0000256" key="11">
    <source>
        <dbReference type="ARBA" id="ARBA00031900"/>
    </source>
</evidence>
<dbReference type="SUPFAM" id="SSF55681">
    <property type="entry name" value="Class II aaRS and biotin synthetases"/>
    <property type="match status" value="1"/>
</dbReference>
<evidence type="ECO:0000256" key="9">
    <source>
        <dbReference type="ARBA" id="ARBA00023128"/>
    </source>
</evidence>
<reference evidence="15 16" key="1">
    <citation type="journal article" date="2018" name="MBio">
        <title>Comparative Genomics Reveals the Core Gene Toolbox for the Fungus-Insect Symbiosis.</title>
        <authorList>
            <person name="Wang Y."/>
            <person name="Stata M."/>
            <person name="Wang W."/>
            <person name="Stajich J.E."/>
            <person name="White M.M."/>
            <person name="Moncalvo J.M."/>
        </authorList>
    </citation>
    <scope>NUCLEOTIDE SEQUENCE [LARGE SCALE GENOMIC DNA]</scope>
    <source>
        <strain evidence="15 16">SC-DP-2</strain>
    </source>
</reference>
<feature type="compositionally biased region" description="Basic and acidic residues" evidence="13">
    <location>
        <begin position="417"/>
        <end position="426"/>
    </location>
</feature>
<comment type="caution">
    <text evidence="15">The sequence shown here is derived from an EMBL/GenBank/DDBJ whole genome shotgun (WGS) entry which is preliminary data.</text>
</comment>
<dbReference type="InterPro" id="IPR004154">
    <property type="entry name" value="Anticodon-bd"/>
</dbReference>
<dbReference type="InterPro" id="IPR002320">
    <property type="entry name" value="Thr-tRNA-ligase_IIa"/>
</dbReference>
<dbReference type="FunFam" id="3.30.930.10:FF:000039">
    <property type="entry name" value="Threonyl-tRNA synthetase, mitochondrial"/>
    <property type="match status" value="1"/>
</dbReference>
<sequence>MLNRVSTAGLKTAFQSRVPCSLLLVPKGLNSSQQYSQVSNPGNLKDLKSNRDDFTRTEKSTPSINQGSNSFVSCKQINSLHSSNEVNGTLQDKIVQYKRVWQTSAFILSAAIHATFPGKSMVLNFRITEAEFKPENFYSGGGFYSEFLLLKHNDKNLLENLDTNSENFSESLLSLIASNPDNFLFLNESQSLKIWEKFNEICRENSLIEISEHSYEEIDNISKQCISLCPNVQSEIIKEKKTFYFFKLNDYASISTEPIFDNTGLIKNSVPLKLASSHISHTLPISSTSSNPDVLKTQILNRIQGISFSDKKDLDEFNSFQEKAEKIDHRVIGKAQDLFMVHKVSPGSPFFLKHGTRIVNRMLELLRFKYFEYGFDEVITPQLFNKSLWKTSGHWENYSDDMFAVSDMPHSVKSKTNKSETPEHETSSNISGLKPMNCPGHCLIFSSKVRSYRDLPLRLADLSPIHRNEAVGALSGLTRVRRFHQDDGHIFCSFDSIRSEIQDQLRMVNEIYSILDFDDFELSLSTRPEDNYIGTLEQWDKAENLLKLALDSSGRQWTENRGDGAFYGPKIDIHVKDALGRRHQTATIQLDFQLPKRFGLKYFNKDSQAEEPVIIHRAVCGSIERMLAILSEHYSGKWPFWLSPRQALVVPVFNKEKSGSSEIENAKIKEFAQRVYNELIQSKQLQMNANNPDSGRTQVSERSERSELQTQTDKRMKRYRFYVDIDEGCNFGKLGRTVKAARLERYNYLIVIGPKETQEQKVNIRAFHGKDIKQVDLTELKIAFLDMMDNYE</sequence>
<dbReference type="InterPro" id="IPR033728">
    <property type="entry name" value="ThrRS_core"/>
</dbReference>
<evidence type="ECO:0000313" key="15">
    <source>
        <dbReference type="EMBL" id="PVV04181.1"/>
    </source>
</evidence>
<gene>
    <name evidence="15" type="ORF">BB560_001324</name>
</gene>
<evidence type="ECO:0000256" key="7">
    <source>
        <dbReference type="ARBA" id="ARBA00022917"/>
    </source>
</evidence>
<evidence type="ECO:0000313" key="16">
    <source>
        <dbReference type="Proteomes" id="UP000245609"/>
    </source>
</evidence>
<keyword evidence="5" id="KW-0547">Nucleotide-binding</keyword>
<dbReference type="InterPro" id="IPR002314">
    <property type="entry name" value="aa-tRNA-synt_IIb"/>
</dbReference>
<keyword evidence="9" id="KW-0496">Mitochondrion</keyword>
<evidence type="ECO:0000256" key="6">
    <source>
        <dbReference type="ARBA" id="ARBA00022840"/>
    </source>
</evidence>
<feature type="domain" description="Aminoacyl-transfer RNA synthetases class-II family profile" evidence="14">
    <location>
        <begin position="355"/>
        <end position="651"/>
    </location>
</feature>
<feature type="compositionally biased region" description="Basic and acidic residues" evidence="13">
    <location>
        <begin position="45"/>
        <end position="59"/>
    </location>
</feature>
<dbReference type="GO" id="GO:0005759">
    <property type="term" value="C:mitochondrial matrix"/>
    <property type="evidence" value="ECO:0007669"/>
    <property type="project" value="UniProtKB-SubCell"/>
</dbReference>
<dbReference type="PRINTS" id="PR01047">
    <property type="entry name" value="TRNASYNTHTHR"/>
</dbReference>
<feature type="compositionally biased region" description="Polar residues" evidence="13">
    <location>
        <begin position="686"/>
        <end position="698"/>
    </location>
</feature>
<organism evidence="15 16">
    <name type="scientific">Smittium megazygosporum</name>
    <dbReference type="NCBI Taxonomy" id="133381"/>
    <lineage>
        <taxon>Eukaryota</taxon>
        <taxon>Fungi</taxon>
        <taxon>Fungi incertae sedis</taxon>
        <taxon>Zoopagomycota</taxon>
        <taxon>Kickxellomycotina</taxon>
        <taxon>Harpellomycetes</taxon>
        <taxon>Harpellales</taxon>
        <taxon>Legeriomycetaceae</taxon>
        <taxon>Smittium</taxon>
    </lineage>
</organism>
<dbReference type="Pfam" id="PF00587">
    <property type="entry name" value="tRNA-synt_2b"/>
    <property type="match status" value="1"/>
</dbReference>
<protein>
    <recommendedName>
        <fullName evidence="3">threonine--tRNA ligase</fullName>
        <ecNumber evidence="3">6.1.1.3</ecNumber>
    </recommendedName>
    <alternativeName>
        <fullName evidence="11">Threonyl-tRNA synthetase</fullName>
    </alternativeName>
</protein>
<keyword evidence="8" id="KW-0809">Transit peptide</keyword>
<accession>A0A2T9ZHX5</accession>
<evidence type="ECO:0000256" key="2">
    <source>
        <dbReference type="ARBA" id="ARBA00008226"/>
    </source>
</evidence>
<dbReference type="InterPro" id="IPR006195">
    <property type="entry name" value="aa-tRNA-synth_II"/>
</dbReference>
<feature type="region of interest" description="Disordered" evidence="13">
    <location>
        <begin position="686"/>
        <end position="712"/>
    </location>
</feature>
<keyword evidence="4" id="KW-0436">Ligase</keyword>
<evidence type="ECO:0000259" key="14">
    <source>
        <dbReference type="PROSITE" id="PS50862"/>
    </source>
</evidence>
<dbReference type="Gene3D" id="3.40.50.800">
    <property type="entry name" value="Anticodon-binding domain"/>
    <property type="match status" value="1"/>
</dbReference>
<comment type="catalytic activity">
    <reaction evidence="12">
        <text>tRNA(Thr) + L-threonine + ATP = L-threonyl-tRNA(Thr) + AMP + diphosphate + H(+)</text>
        <dbReference type="Rhea" id="RHEA:24624"/>
        <dbReference type="Rhea" id="RHEA-COMP:9670"/>
        <dbReference type="Rhea" id="RHEA-COMP:9704"/>
        <dbReference type="ChEBI" id="CHEBI:15378"/>
        <dbReference type="ChEBI" id="CHEBI:30616"/>
        <dbReference type="ChEBI" id="CHEBI:33019"/>
        <dbReference type="ChEBI" id="CHEBI:57926"/>
        <dbReference type="ChEBI" id="CHEBI:78442"/>
        <dbReference type="ChEBI" id="CHEBI:78534"/>
        <dbReference type="ChEBI" id="CHEBI:456215"/>
        <dbReference type="EC" id="6.1.1.3"/>
    </reaction>
</comment>
<dbReference type="PANTHER" id="PTHR11451">
    <property type="entry name" value="THREONINE-TRNA LIGASE"/>
    <property type="match status" value="1"/>
</dbReference>
<dbReference type="Gene3D" id="3.30.980.10">
    <property type="entry name" value="Threonyl-trna Synthetase, Chain A, domain 2"/>
    <property type="match status" value="1"/>
</dbReference>
<dbReference type="PANTHER" id="PTHR11451:SF50">
    <property type="entry name" value="THREONINE--TRNA LIGASE, MITOCHONDRIAL"/>
    <property type="match status" value="1"/>
</dbReference>
<dbReference type="PROSITE" id="PS50862">
    <property type="entry name" value="AA_TRNA_LIGASE_II"/>
    <property type="match status" value="1"/>
</dbReference>
<evidence type="ECO:0000256" key="12">
    <source>
        <dbReference type="ARBA" id="ARBA00049515"/>
    </source>
</evidence>
<evidence type="ECO:0000256" key="13">
    <source>
        <dbReference type="SAM" id="MobiDB-lite"/>
    </source>
</evidence>
<dbReference type="GO" id="GO:0004829">
    <property type="term" value="F:threonine-tRNA ligase activity"/>
    <property type="evidence" value="ECO:0007669"/>
    <property type="project" value="UniProtKB-EC"/>
</dbReference>
<evidence type="ECO:0000256" key="5">
    <source>
        <dbReference type="ARBA" id="ARBA00022741"/>
    </source>
</evidence>
<dbReference type="GO" id="GO:0005524">
    <property type="term" value="F:ATP binding"/>
    <property type="evidence" value="ECO:0007669"/>
    <property type="project" value="UniProtKB-KW"/>
</dbReference>
<comment type="subcellular location">
    <subcellularLocation>
        <location evidence="1">Mitochondrion matrix</location>
    </subcellularLocation>
</comment>
<feature type="region of interest" description="Disordered" evidence="13">
    <location>
        <begin position="410"/>
        <end position="431"/>
    </location>
</feature>
<keyword evidence="16" id="KW-1185">Reference proteome</keyword>
<dbReference type="CDD" id="cd00771">
    <property type="entry name" value="ThrRS_core"/>
    <property type="match status" value="1"/>
</dbReference>
<dbReference type="NCBIfam" id="TIGR00418">
    <property type="entry name" value="thrS"/>
    <property type="match status" value="1"/>
</dbReference>
<dbReference type="Proteomes" id="UP000245609">
    <property type="component" value="Unassembled WGS sequence"/>
</dbReference>
<dbReference type="InterPro" id="IPR045864">
    <property type="entry name" value="aa-tRNA-synth_II/BPL/LPL"/>
</dbReference>
<proteinExistence type="inferred from homology"/>
<dbReference type="STRING" id="133381.A0A2T9ZHX5"/>
<dbReference type="GO" id="GO:0006435">
    <property type="term" value="P:threonyl-tRNA aminoacylation"/>
    <property type="evidence" value="ECO:0007669"/>
    <property type="project" value="InterPro"/>
</dbReference>